<dbReference type="PANTHER" id="PTHR10696">
    <property type="entry name" value="GAMMA-BUTYROBETAINE HYDROXYLASE-RELATED"/>
    <property type="match status" value="1"/>
</dbReference>
<dbReference type="InterPro" id="IPR050411">
    <property type="entry name" value="AlphaKG_dependent_hydroxylases"/>
</dbReference>
<comment type="caution">
    <text evidence="8">The sequence shown here is derived from an EMBL/GenBank/DDBJ whole genome shotgun (WGS) entry which is preliminary data.</text>
</comment>
<keyword evidence="3" id="KW-0479">Metal-binding</keyword>
<feature type="domain" description="TauD/TfdA-like" evidence="7">
    <location>
        <begin position="100"/>
        <end position="225"/>
    </location>
</feature>
<evidence type="ECO:0000256" key="6">
    <source>
        <dbReference type="ARBA" id="ARBA00023004"/>
    </source>
</evidence>
<dbReference type="InterPro" id="IPR003819">
    <property type="entry name" value="TauD/TfdA-like"/>
</dbReference>
<evidence type="ECO:0000313" key="9">
    <source>
        <dbReference type="Proteomes" id="UP001217089"/>
    </source>
</evidence>
<evidence type="ECO:0000256" key="5">
    <source>
        <dbReference type="ARBA" id="ARBA00023002"/>
    </source>
</evidence>
<comment type="cofactor">
    <cofactor evidence="1">
        <name>Fe(2+)</name>
        <dbReference type="ChEBI" id="CHEBI:29033"/>
    </cofactor>
</comment>
<evidence type="ECO:0000256" key="3">
    <source>
        <dbReference type="ARBA" id="ARBA00022723"/>
    </source>
</evidence>
<organism evidence="8 9">
    <name type="scientific">Tegillarca granosa</name>
    <name type="common">Malaysian cockle</name>
    <name type="synonym">Anadara granosa</name>
    <dbReference type="NCBI Taxonomy" id="220873"/>
    <lineage>
        <taxon>Eukaryota</taxon>
        <taxon>Metazoa</taxon>
        <taxon>Spiralia</taxon>
        <taxon>Lophotrochozoa</taxon>
        <taxon>Mollusca</taxon>
        <taxon>Bivalvia</taxon>
        <taxon>Autobranchia</taxon>
        <taxon>Pteriomorphia</taxon>
        <taxon>Arcoida</taxon>
        <taxon>Arcoidea</taxon>
        <taxon>Arcidae</taxon>
        <taxon>Tegillarca</taxon>
    </lineage>
</organism>
<dbReference type="Gene3D" id="3.60.130.10">
    <property type="entry name" value="Clavaminate synthase-like"/>
    <property type="match status" value="2"/>
</dbReference>
<feature type="domain" description="TauD/TfdA-like" evidence="7">
    <location>
        <begin position="244"/>
        <end position="303"/>
    </location>
</feature>
<keyword evidence="9" id="KW-1185">Reference proteome</keyword>
<protein>
    <recommendedName>
        <fullName evidence="7">TauD/TfdA-like domain-containing protein</fullName>
    </recommendedName>
</protein>
<comment type="similarity">
    <text evidence="2">Belongs to the gamma-BBH/TMLD family.</text>
</comment>
<sequence length="334" mass="37761">MAFVPKCGRHVLKLMSTCRSHSLQHTIRKGTFVLDSYSLTFREFSSLFHLNSDFIKGNIHTKKRKSRLYDPISTCSNGYATETTSIDDSGKLVTVSLGDGSQSKWLRHMNDYGLCLIKDVPNENFIVVKIAEYIAPVVNNVSYGDRFEVLSIPDPSNVAYSTEGLYFHCDLPYYESPPGLQFLHCLQFDSCVEGGATTFLDAFHVAEKFRQEHPADFDALTRIPIVGVYWAAAIEDALSVPAGDVETYYRAYHKFAAAIKYSPVIREHKLQPGDLIVFNNRRFLHGRNSFNLNGGVRHFQGCYINSDEYKSKLSVLSNQLGDNRPIFHCGNQSW</sequence>
<evidence type="ECO:0000256" key="1">
    <source>
        <dbReference type="ARBA" id="ARBA00001954"/>
    </source>
</evidence>
<gene>
    <name evidence="8" type="ORF">KUTeg_012968</name>
</gene>
<dbReference type="Pfam" id="PF02668">
    <property type="entry name" value="TauD"/>
    <property type="match status" value="2"/>
</dbReference>
<dbReference type="PANTHER" id="PTHR10696:SF25">
    <property type="entry name" value="OXIDOREDUCTASE AIM17-RELATED"/>
    <property type="match status" value="1"/>
</dbReference>
<evidence type="ECO:0000256" key="2">
    <source>
        <dbReference type="ARBA" id="ARBA00008654"/>
    </source>
</evidence>
<evidence type="ECO:0000256" key="4">
    <source>
        <dbReference type="ARBA" id="ARBA00022964"/>
    </source>
</evidence>
<dbReference type="CDD" id="cd00250">
    <property type="entry name" value="CAS_like"/>
    <property type="match status" value="1"/>
</dbReference>
<name>A0ABQ9ESB3_TEGGR</name>
<proteinExistence type="inferred from homology"/>
<keyword evidence="4" id="KW-0223">Dioxygenase</keyword>
<dbReference type="InterPro" id="IPR042098">
    <property type="entry name" value="TauD-like_sf"/>
</dbReference>
<dbReference type="EMBL" id="JARBDR010000657">
    <property type="protein sequence ID" value="KAJ8308094.1"/>
    <property type="molecule type" value="Genomic_DNA"/>
</dbReference>
<dbReference type="SUPFAM" id="SSF51197">
    <property type="entry name" value="Clavaminate synthase-like"/>
    <property type="match status" value="1"/>
</dbReference>
<accession>A0ABQ9ESB3</accession>
<keyword evidence="6" id="KW-0408">Iron</keyword>
<reference evidence="8 9" key="1">
    <citation type="submission" date="2022-12" db="EMBL/GenBank/DDBJ databases">
        <title>Chromosome-level genome of Tegillarca granosa.</title>
        <authorList>
            <person name="Kim J."/>
        </authorList>
    </citation>
    <scope>NUCLEOTIDE SEQUENCE [LARGE SCALE GENOMIC DNA]</scope>
    <source>
        <strain evidence="8">Teg-2019</strain>
        <tissue evidence="8">Adductor muscle</tissue>
    </source>
</reference>
<keyword evidence="5" id="KW-0560">Oxidoreductase</keyword>
<evidence type="ECO:0000259" key="7">
    <source>
        <dbReference type="Pfam" id="PF02668"/>
    </source>
</evidence>
<evidence type="ECO:0000313" key="8">
    <source>
        <dbReference type="EMBL" id="KAJ8308094.1"/>
    </source>
</evidence>
<dbReference type="Proteomes" id="UP001217089">
    <property type="component" value="Unassembled WGS sequence"/>
</dbReference>